<sequence>MDSSRRKSQPKTANHSEARKDGRSSSSFTRIPDESTAVSIPPQHGPPFHRPFSPSAIAANSGKRIKAFFKHRSPDDVANARGEAMSPFGLHRMSSRISSDSVFETKGGRAACDLPPIPVAVSGRSGEQNLPTTNVRLSGSIQPEKSVAKGRIRFPGTEKEANHFDQQGIIIAQPRKPKRSLSLFRSASKTKPVATVSGSATPGITNDARLAPDTLKSHRPVSVPISQISRPSTPEVKNVVTPISTVVGMTRLAPRSPIRRDDLRAQSSKAPIAIHYTDLERRGPPLGAFTPKQRHTTTHPKSTLPALNQDGTRLSERTPHSLTSEAATPVPSSRRATPTGEEANLDPDREAHYLLRMASTYLAKTVMPEARIIKNRDVGNQEARTVTDRTDLLRRHVYEKIKLLERMERAWGIEWMLRGKEGFAVSDLRKEKEKDCFRRVVDDGVVLCFLLVCLECTRSPSGSGILLSVPGANSHNLALAADMTKTLPLNGEDVKLSEAIEHLTGRGVYAAARLVVALARLAGPQRKEATTDDLDLSNPTSDAEEQLAKPEPQLVAPPSQKLLDRPPLLIRRLSSKSSTSGATTPKQPPPLQLSITADANERTLMVLPTLATSVSEVAGRMEHQALPRQPIRVRQTPRSSAEGDFPMSTRRPILRVKQSFASSITSENTSTADSKSRVSGWRPRFVPENRDDDIASGSEFSVKPLSAGSGVPSSPRTVSFGRSDEHAQQQVKSFRSATRSNYRATKPSFSREGSACEDVIADEEDDFPLASLMQRDLRRHSRNPSLSSQRLSSEINSSSAASVLSSPSRRFNLQTKVNAPHRPISPSQSRVPRPTSVVSTGASSMAGGFPGTPPRTPRNQPGMWPQSAAGSRRTSLASTTGDSPGSRISRQVIEVVVNGKRKANYQIGNCIGKGQFGMVFRALDLSSGQFVAIKRIDIKGTSNEEVVQIMREVDLLQRLKHPGIVRYLGMAKSEEYLDIVLEFIEGGSLAHSVKSFGELNEDLVAGYVAKILEGLNYLHSQDVVHCDLKAANILTTKTGNIKLSDFGVSLNLRAVGQSKDDVVGSPNWMAPEVIELKGITTAADIWSLGATIIELITGRPPYHDMDNGMAVMFRIVDDGRPPIPEYCSSDLSDFLLKCFQKDPTARPKAEDLFEHDWVKSRVSLDPILRHHDSIPFLRRISTDAFRLHAENKFSQAPVVSEHGILYQRTSFNEHGADQQGPAPPNRPLMEPSNISPTARLRSSRTSIGDYEKASTWGVINSPSSDEARQLALEKLVGSGRAHTKPEPRSRMFFLLSKECGTAPARQYDIEHCILERSEHTAQDSKAKQGAAFGIPRRIPEIFVLV</sequence>
<name>A0ACC2W833_9TREE</name>
<accession>A0ACC2W833</accession>
<proteinExistence type="predicted"/>
<organism evidence="1 2">
    <name type="scientific">Naganishia friedmannii</name>
    <dbReference type="NCBI Taxonomy" id="89922"/>
    <lineage>
        <taxon>Eukaryota</taxon>
        <taxon>Fungi</taxon>
        <taxon>Dikarya</taxon>
        <taxon>Basidiomycota</taxon>
        <taxon>Agaricomycotina</taxon>
        <taxon>Tremellomycetes</taxon>
        <taxon>Filobasidiales</taxon>
        <taxon>Filobasidiaceae</taxon>
        <taxon>Naganishia</taxon>
    </lineage>
</organism>
<gene>
    <name evidence="1" type="ORF">QFC21_001045</name>
</gene>
<protein>
    <submittedName>
        <fullName evidence="1">Uncharacterized protein</fullName>
    </submittedName>
</protein>
<comment type="caution">
    <text evidence="1">The sequence shown here is derived from an EMBL/GenBank/DDBJ whole genome shotgun (WGS) entry which is preliminary data.</text>
</comment>
<dbReference type="Proteomes" id="UP001227268">
    <property type="component" value="Unassembled WGS sequence"/>
</dbReference>
<keyword evidence="2" id="KW-1185">Reference proteome</keyword>
<evidence type="ECO:0000313" key="1">
    <source>
        <dbReference type="EMBL" id="KAJ9107586.1"/>
    </source>
</evidence>
<reference evidence="1" key="1">
    <citation type="submission" date="2023-04" db="EMBL/GenBank/DDBJ databases">
        <title>Draft Genome sequencing of Naganishia species isolated from polar environments using Oxford Nanopore Technology.</title>
        <authorList>
            <person name="Leo P."/>
            <person name="Venkateswaran K."/>
        </authorList>
    </citation>
    <scope>NUCLEOTIDE SEQUENCE</scope>
    <source>
        <strain evidence="1">MNA-CCFEE 5423</strain>
    </source>
</reference>
<evidence type="ECO:0000313" key="2">
    <source>
        <dbReference type="Proteomes" id="UP001227268"/>
    </source>
</evidence>
<dbReference type="EMBL" id="JASBWT010000002">
    <property type="protein sequence ID" value="KAJ9107586.1"/>
    <property type="molecule type" value="Genomic_DNA"/>
</dbReference>